<dbReference type="AlphaFoldDB" id="A0A538TPM7"/>
<dbReference type="Proteomes" id="UP000317691">
    <property type="component" value="Unassembled WGS sequence"/>
</dbReference>
<evidence type="ECO:0000313" key="2">
    <source>
        <dbReference type="Proteomes" id="UP000317691"/>
    </source>
</evidence>
<organism evidence="1 2">
    <name type="scientific">Eiseniibacteriota bacterium</name>
    <dbReference type="NCBI Taxonomy" id="2212470"/>
    <lineage>
        <taxon>Bacteria</taxon>
        <taxon>Candidatus Eiseniibacteriota</taxon>
    </lineage>
</organism>
<accession>A0A538TPM7</accession>
<protein>
    <submittedName>
        <fullName evidence="1">Uncharacterized protein</fullName>
    </submittedName>
</protein>
<reference evidence="1 2" key="1">
    <citation type="journal article" date="2019" name="Nat. Microbiol.">
        <title>Mediterranean grassland soil C-N compound turnover is dependent on rainfall and depth, and is mediated by genomically divergent microorganisms.</title>
        <authorList>
            <person name="Diamond S."/>
            <person name="Andeer P.F."/>
            <person name="Li Z."/>
            <person name="Crits-Christoph A."/>
            <person name="Burstein D."/>
            <person name="Anantharaman K."/>
            <person name="Lane K.R."/>
            <person name="Thomas B.C."/>
            <person name="Pan C."/>
            <person name="Northen T.R."/>
            <person name="Banfield J.F."/>
        </authorList>
    </citation>
    <scope>NUCLEOTIDE SEQUENCE [LARGE SCALE GENOMIC DNA]</scope>
    <source>
        <strain evidence="1">WS_9</strain>
    </source>
</reference>
<dbReference type="EMBL" id="VBOZ01000012">
    <property type="protein sequence ID" value="TMQ65587.1"/>
    <property type="molecule type" value="Genomic_DNA"/>
</dbReference>
<gene>
    <name evidence="1" type="ORF">E6K79_04455</name>
</gene>
<comment type="caution">
    <text evidence="1">The sequence shown here is derived from an EMBL/GenBank/DDBJ whole genome shotgun (WGS) entry which is preliminary data.</text>
</comment>
<name>A0A538TPM7_UNCEI</name>
<evidence type="ECO:0000313" key="1">
    <source>
        <dbReference type="EMBL" id="TMQ65587.1"/>
    </source>
</evidence>
<proteinExistence type="predicted"/>
<dbReference type="PROSITE" id="PS51257">
    <property type="entry name" value="PROKAR_LIPOPROTEIN"/>
    <property type="match status" value="1"/>
</dbReference>
<sequence>MRRRAAWLLVLPLLLGGCGDRSLILTVDVLSFLSPSDVSQSYSIPGGFAADTLDVASESVNLLPGVQDVTEVMSATLKIGASFANQTGTASGALLIYIASADSTDPFTTAPIASLPVVLTPNNVTNVSTEVTSIALAQAMVHNSARIGVRVTFDTTATPPLQFVTGTETITQLLATVITKKKL</sequence>